<proteinExistence type="predicted"/>
<dbReference type="InterPro" id="IPR006311">
    <property type="entry name" value="TAT_signal"/>
</dbReference>
<sequence>MTQQLEAGGFSRRGFLRAVGVSGGAGTMFAAMGALGLAPTATAAMPAFSAPSASDFHLTGRKAAKVVILGGGVAGLVSAYELGKAGYDCTILEPRSRTGGRNFTARAGTEQTDLFGNSQTARFAEGQYMNCGPARLAQWMVTLDYCRELGVPIEVFTNTNADAYIYNESSGMTPGNPVRYRTAKADTYGYVSELLAKATDKGALDQQLTAADQERLLAFLEDWGSIGAKADGFGYTGSSNRGFSTYPGAAGTPGTELAPVPDVSSVFASGVGRYFSFEFEFDQAMLMFQPVGGMDQIPKALTRAVGAQKVKLGCQATGITETGSGVEVAYTDAAGRSRAVTADYCIAAMPPHLLAKLPHNLGSAVQAGLASITPASASKIGLEYRSRWWETDHRIYGGITETDLDLTHIWHPSYGFHGERGVMIGYYNYDTDADRYGRMTPAQREARAVSLGERIYGSKYRTELASSFSQSWRFIPHLEGAWHNLPDNSPDAAVLKPLVEPAGRVLFAGDWLSYMDAWQHGAILSARKAVTALHSRALKS</sequence>
<comment type="caution">
    <text evidence="2">The sequence shown here is derived from an EMBL/GenBank/DDBJ whole genome shotgun (WGS) entry which is preliminary data.</text>
</comment>
<evidence type="ECO:0000259" key="1">
    <source>
        <dbReference type="Pfam" id="PF01593"/>
    </source>
</evidence>
<evidence type="ECO:0000313" key="2">
    <source>
        <dbReference type="EMBL" id="MFC1443336.1"/>
    </source>
</evidence>
<gene>
    <name evidence="2" type="ORF">ABUW04_34360</name>
</gene>
<dbReference type="EMBL" id="JBEUKS010000016">
    <property type="protein sequence ID" value="MFC1443336.1"/>
    <property type="molecule type" value="Genomic_DNA"/>
</dbReference>
<name>A0ABV6XYI4_9ACTN</name>
<dbReference type="Pfam" id="PF01593">
    <property type="entry name" value="Amino_oxidase"/>
    <property type="match status" value="1"/>
</dbReference>
<reference evidence="2 3" key="1">
    <citation type="submission" date="2024-06" db="EMBL/GenBank/DDBJ databases">
        <authorList>
            <person name="Lee S.D."/>
        </authorList>
    </citation>
    <scope>NUCLEOTIDE SEQUENCE [LARGE SCALE GENOMIC DNA]</scope>
    <source>
        <strain evidence="2 3">N1-10</strain>
    </source>
</reference>
<dbReference type="InterPro" id="IPR050281">
    <property type="entry name" value="Flavin_monoamine_oxidase"/>
</dbReference>
<keyword evidence="3" id="KW-1185">Reference proteome</keyword>
<accession>A0ABV6XYI4</accession>
<evidence type="ECO:0000313" key="3">
    <source>
        <dbReference type="Proteomes" id="UP001592581"/>
    </source>
</evidence>
<dbReference type="SUPFAM" id="SSF54373">
    <property type="entry name" value="FAD-linked reductases, C-terminal domain"/>
    <property type="match status" value="1"/>
</dbReference>
<dbReference type="Gene3D" id="1.20.1440.240">
    <property type="match status" value="1"/>
</dbReference>
<dbReference type="PANTHER" id="PTHR10742:SF342">
    <property type="entry name" value="AMINE OXIDASE"/>
    <property type="match status" value="1"/>
</dbReference>
<dbReference type="InterPro" id="IPR036188">
    <property type="entry name" value="FAD/NAD-bd_sf"/>
</dbReference>
<feature type="domain" description="Amine oxidase" evidence="1">
    <location>
        <begin position="73"/>
        <end position="533"/>
    </location>
</feature>
<dbReference type="PROSITE" id="PS51318">
    <property type="entry name" value="TAT"/>
    <property type="match status" value="1"/>
</dbReference>
<dbReference type="Gene3D" id="3.90.660.10">
    <property type="match status" value="1"/>
</dbReference>
<dbReference type="InterPro" id="IPR002937">
    <property type="entry name" value="Amino_oxidase"/>
</dbReference>
<dbReference type="PANTHER" id="PTHR10742">
    <property type="entry name" value="FLAVIN MONOAMINE OXIDASE"/>
    <property type="match status" value="1"/>
</dbReference>
<protein>
    <submittedName>
        <fullName evidence="2">FAD-dependent oxidoreductase</fullName>
    </submittedName>
</protein>
<organism evidence="2 3">
    <name type="scientific">Streptacidiphilus jeojiensis</name>
    <dbReference type="NCBI Taxonomy" id="3229225"/>
    <lineage>
        <taxon>Bacteria</taxon>
        <taxon>Bacillati</taxon>
        <taxon>Actinomycetota</taxon>
        <taxon>Actinomycetes</taxon>
        <taxon>Kitasatosporales</taxon>
        <taxon>Streptomycetaceae</taxon>
        <taxon>Streptacidiphilus</taxon>
    </lineage>
</organism>
<dbReference type="SUPFAM" id="SSF51905">
    <property type="entry name" value="FAD/NAD(P)-binding domain"/>
    <property type="match status" value="1"/>
</dbReference>
<dbReference type="Gene3D" id="3.50.50.60">
    <property type="entry name" value="FAD/NAD(P)-binding domain"/>
    <property type="match status" value="1"/>
</dbReference>
<dbReference type="Proteomes" id="UP001592581">
    <property type="component" value="Unassembled WGS sequence"/>
</dbReference>